<evidence type="ECO:0000256" key="3">
    <source>
        <dbReference type="ARBA" id="ARBA00022723"/>
    </source>
</evidence>
<dbReference type="SUPFAM" id="SSF53448">
    <property type="entry name" value="Nucleotide-diphospho-sugar transferases"/>
    <property type="match status" value="1"/>
</dbReference>
<dbReference type="InterPro" id="IPR002495">
    <property type="entry name" value="Glyco_trans_8"/>
</dbReference>
<dbReference type="PANTHER" id="PTHR13778">
    <property type="entry name" value="GLYCOSYLTRANSFERASE 8 DOMAIN-CONTAINING PROTEIN"/>
    <property type="match status" value="1"/>
</dbReference>
<dbReference type="AlphaFoldDB" id="A0A081PBX0"/>
<dbReference type="Proteomes" id="UP000028007">
    <property type="component" value="Unassembled WGS sequence"/>
</dbReference>
<evidence type="ECO:0000313" key="5">
    <source>
        <dbReference type="Proteomes" id="UP000028007"/>
    </source>
</evidence>
<protein>
    <submittedName>
        <fullName evidence="4">Stress protein</fullName>
    </submittedName>
</protein>
<organism evidence="4 5">
    <name type="scientific">Pedobacter antarcticus 4BY</name>
    <dbReference type="NCBI Taxonomy" id="1358423"/>
    <lineage>
        <taxon>Bacteria</taxon>
        <taxon>Pseudomonadati</taxon>
        <taxon>Bacteroidota</taxon>
        <taxon>Sphingobacteriia</taxon>
        <taxon>Sphingobacteriales</taxon>
        <taxon>Sphingobacteriaceae</taxon>
        <taxon>Pedobacter</taxon>
    </lineage>
</organism>
<dbReference type="InterPro" id="IPR050748">
    <property type="entry name" value="Glycosyltrans_8_dom-fam"/>
</dbReference>
<name>A0A081PBX0_9SPHI</name>
<proteinExistence type="predicted"/>
<keyword evidence="1" id="KW-0328">Glycosyltransferase</keyword>
<keyword evidence="5" id="KW-1185">Reference proteome</keyword>
<dbReference type="PANTHER" id="PTHR13778:SF47">
    <property type="entry name" value="LIPOPOLYSACCHARIDE 1,3-GALACTOSYLTRANSFERASE"/>
    <property type="match status" value="1"/>
</dbReference>
<sequence>MDTKIPLVIAFTPNYFVPASVCILSVLEHAESRDYFHIICLLTEPLSDQMQRKLERLGGDRVQYSFINLEGKLTGIYVDEKYTIAASYRLLLSDLLPEYEKVMYIDCDIVVRNNLAKLFRETNLGDNYLAGVYEATLDFQLSHMDSIGCKPGFYINSGFLIMNLELLRADNMTVKFIAASNSDHLEFPDQDVLNQLCQGRIIGLPPFYNSIRTFFLPQYKSAFLRYYTEADWNAVQEHGTIHYTGSKPWDVFTVKFEHWWRFYKTLPLEIRQEGVVNGKIYQLFKVYDTFMGRWLINTAQVLYRTLKYKQN</sequence>
<dbReference type="GO" id="GO:0016757">
    <property type="term" value="F:glycosyltransferase activity"/>
    <property type="evidence" value="ECO:0007669"/>
    <property type="project" value="UniProtKB-KW"/>
</dbReference>
<evidence type="ECO:0000256" key="1">
    <source>
        <dbReference type="ARBA" id="ARBA00022676"/>
    </source>
</evidence>
<evidence type="ECO:0000313" key="4">
    <source>
        <dbReference type="EMBL" id="KEQ28193.1"/>
    </source>
</evidence>
<dbReference type="Gene3D" id="3.90.550.10">
    <property type="entry name" value="Spore Coat Polysaccharide Biosynthesis Protein SpsA, Chain A"/>
    <property type="match status" value="1"/>
</dbReference>
<gene>
    <name evidence="4" type="ORF">N180_00720</name>
</gene>
<dbReference type="EMBL" id="JNFF01000117">
    <property type="protein sequence ID" value="KEQ28193.1"/>
    <property type="molecule type" value="Genomic_DNA"/>
</dbReference>
<evidence type="ECO:0000256" key="2">
    <source>
        <dbReference type="ARBA" id="ARBA00022679"/>
    </source>
</evidence>
<dbReference type="eggNOG" id="COG1442">
    <property type="taxonomic scope" value="Bacteria"/>
</dbReference>
<comment type="caution">
    <text evidence="4">The sequence shown here is derived from an EMBL/GenBank/DDBJ whole genome shotgun (WGS) entry which is preliminary data.</text>
</comment>
<keyword evidence="2" id="KW-0808">Transferase</keyword>
<keyword evidence="3" id="KW-0479">Metal-binding</keyword>
<dbReference type="GO" id="GO:0046872">
    <property type="term" value="F:metal ion binding"/>
    <property type="evidence" value="ECO:0007669"/>
    <property type="project" value="UniProtKB-KW"/>
</dbReference>
<dbReference type="InterPro" id="IPR029044">
    <property type="entry name" value="Nucleotide-diphossugar_trans"/>
</dbReference>
<dbReference type="CDD" id="cd04194">
    <property type="entry name" value="GT8_A4GalT_like"/>
    <property type="match status" value="1"/>
</dbReference>
<dbReference type="Pfam" id="PF01501">
    <property type="entry name" value="Glyco_transf_8"/>
    <property type="match status" value="1"/>
</dbReference>
<accession>A0A081PBX0</accession>
<reference evidence="4 5" key="1">
    <citation type="journal article" date="1992" name="Int. J. Syst. Bacteriol.">
        <title>Sphingobacterium antarcticus sp. nov. a Psychrotrophic Bacterium from the Soils of Schirmacher Oasis, Antarctica.</title>
        <authorList>
            <person name="Shivaji S."/>
            <person name="Ray M.K."/>
            <person name="Rao N.S."/>
            <person name="Saiserr L."/>
            <person name="Jagannadham M.V."/>
            <person name="Kumar G.S."/>
            <person name="Reddy G."/>
            <person name="Bhargava P.M."/>
        </authorList>
    </citation>
    <scope>NUCLEOTIDE SEQUENCE [LARGE SCALE GENOMIC DNA]</scope>
    <source>
        <strain evidence="4 5">4BY</strain>
    </source>
</reference>